<dbReference type="GO" id="GO:0022857">
    <property type="term" value="F:transmembrane transporter activity"/>
    <property type="evidence" value="ECO:0007669"/>
    <property type="project" value="InterPro"/>
</dbReference>
<dbReference type="GO" id="GO:0012505">
    <property type="term" value="C:endomembrane system"/>
    <property type="evidence" value="ECO:0007669"/>
    <property type="project" value="UniProtKB-SubCell"/>
</dbReference>
<evidence type="ECO:0000256" key="3">
    <source>
        <dbReference type="ARBA" id="ARBA00008694"/>
    </source>
</evidence>
<evidence type="ECO:0000256" key="4">
    <source>
        <dbReference type="ARBA" id="ARBA00022448"/>
    </source>
</evidence>
<dbReference type="AlphaFoldDB" id="A0A2K0U9T5"/>
<keyword evidence="7 11" id="KW-1133">Transmembrane helix</keyword>
<dbReference type="GO" id="GO:0016747">
    <property type="term" value="F:acyltransferase activity, transferring groups other than amino-acyl groups"/>
    <property type="evidence" value="ECO:0007669"/>
    <property type="project" value="InterPro"/>
</dbReference>
<comment type="similarity">
    <text evidence="3">Belongs to the acetyltransferase family.</text>
</comment>
<dbReference type="PANTHER" id="PTHR23514:SF3">
    <property type="entry name" value="BYPASS OF STOP CODON PROTEIN 6"/>
    <property type="match status" value="1"/>
</dbReference>
<feature type="transmembrane region" description="Helical" evidence="11">
    <location>
        <begin position="223"/>
        <end position="245"/>
    </location>
</feature>
<dbReference type="OrthoDB" id="413079at2759"/>
<keyword evidence="4" id="KW-0813">Transport</keyword>
<proteinExistence type="inferred from homology"/>
<organism evidence="13 14">
    <name type="scientific">Trichoderma harzianum</name>
    <name type="common">Hypocrea lixii</name>
    <dbReference type="NCBI Taxonomy" id="5544"/>
    <lineage>
        <taxon>Eukaryota</taxon>
        <taxon>Fungi</taxon>
        <taxon>Dikarya</taxon>
        <taxon>Ascomycota</taxon>
        <taxon>Pezizomycotina</taxon>
        <taxon>Sordariomycetes</taxon>
        <taxon>Hypocreomycetidae</taxon>
        <taxon>Hypocreales</taxon>
        <taxon>Hypocreaceae</taxon>
        <taxon>Trichoderma</taxon>
    </lineage>
</organism>
<evidence type="ECO:0000256" key="8">
    <source>
        <dbReference type="ARBA" id="ARBA00023136"/>
    </source>
</evidence>
<dbReference type="SUPFAM" id="SSF55729">
    <property type="entry name" value="Acyl-CoA N-acyltransferases (Nat)"/>
    <property type="match status" value="1"/>
</dbReference>
<dbReference type="InterPro" id="IPR036259">
    <property type="entry name" value="MFS_trans_sf"/>
</dbReference>
<dbReference type="InterPro" id="IPR051788">
    <property type="entry name" value="MFS_Transporter"/>
</dbReference>
<evidence type="ECO:0000313" key="14">
    <source>
        <dbReference type="Proteomes" id="UP000236290"/>
    </source>
</evidence>
<feature type="transmembrane region" description="Helical" evidence="11">
    <location>
        <begin position="137"/>
        <end position="153"/>
    </location>
</feature>
<feature type="transmembrane region" description="Helical" evidence="11">
    <location>
        <begin position="106"/>
        <end position="125"/>
    </location>
</feature>
<name>A0A2K0U9T5_TRIHA</name>
<dbReference type="Pfam" id="PF07690">
    <property type="entry name" value="MFS_1"/>
    <property type="match status" value="1"/>
</dbReference>
<dbReference type="GO" id="GO:0016020">
    <property type="term" value="C:membrane"/>
    <property type="evidence" value="ECO:0007669"/>
    <property type="project" value="TreeGrafter"/>
</dbReference>
<dbReference type="InterPro" id="IPR000182">
    <property type="entry name" value="GNAT_dom"/>
</dbReference>
<keyword evidence="9" id="KW-0012">Acyltransferase</keyword>
<feature type="transmembrane region" description="Helical" evidence="11">
    <location>
        <begin position="365"/>
        <end position="385"/>
    </location>
</feature>
<evidence type="ECO:0000256" key="5">
    <source>
        <dbReference type="ARBA" id="ARBA00022679"/>
    </source>
</evidence>
<evidence type="ECO:0000256" key="6">
    <source>
        <dbReference type="ARBA" id="ARBA00022692"/>
    </source>
</evidence>
<keyword evidence="5" id="KW-0808">Transferase</keyword>
<evidence type="ECO:0000256" key="9">
    <source>
        <dbReference type="ARBA" id="ARBA00023315"/>
    </source>
</evidence>
<dbReference type="PANTHER" id="PTHR23514">
    <property type="entry name" value="BYPASS OF STOP CODON PROTEIN 6"/>
    <property type="match status" value="1"/>
</dbReference>
<feature type="region of interest" description="Disordered" evidence="10">
    <location>
        <begin position="17"/>
        <end position="50"/>
    </location>
</feature>
<comment type="caution">
    <text evidence="13">The sequence shown here is derived from an EMBL/GenBank/DDBJ whole genome shotgun (WGS) entry which is preliminary data.</text>
</comment>
<sequence>MSKTEVVTTESILLQPVSPPAPIASIPRRSSGPDLPAPVPEPSVHDAESALPPETAVSTAQRWNDPPRNKYRVLSCFFAFLVYGMNDGAPGAMVPLFEKYYHLPHSIVSLIFLSPMVGCVLASFTSNRLHAIAGRRGVALTATGAYVLAYLGLSQHPPFAVVVCLLVLTGFGSGLMNGSWNSWFGGLVQGSTLLGFLHGFWGAGATLSPILISRIATKVENWWIFYCLMMSLACLACIGVTCSFWDDTGSGFRRQNASSLPNAQAGTLKILKNQVTLTFSLFMVLYVGSEVTIGGWLLTFMMSVRNSSPTASSLATSGFWIGLTAGRFGLGWITGYVGERLMVTIYLLSAIGLELGFWFGKEFAVSAVMAALVGVSIGMLMPSGIRVMTKLLPPEKHLVSVGFATAFAVSGSAVFPFAVGALAEAYGVEYINSSTMATIRHAYREDVPTILGFIQGLADYEKESDAVKATVETLQNTIAFAPSGVVSPQNSLPVTENISATRPSRCFLIFDEQGKAAGMALYFYNYSTWRSKPGIYLEDLYVDPSYRGKGYGKKLLSALAKEVVAMDGGRLEWSVLKWNEPSIKFYGLIGATAMNEWVGMRVDGPTLDKLANLTD</sequence>
<accession>A0A2K0U9T5</accession>
<dbReference type="Gene3D" id="3.40.630.30">
    <property type="match status" value="1"/>
</dbReference>
<evidence type="ECO:0000256" key="10">
    <source>
        <dbReference type="SAM" id="MobiDB-lite"/>
    </source>
</evidence>
<feature type="transmembrane region" description="Helical" evidence="11">
    <location>
        <begin position="314"/>
        <end position="334"/>
    </location>
</feature>
<protein>
    <recommendedName>
        <fullName evidence="12">N-acetyltransferase domain-containing protein</fullName>
    </recommendedName>
</protein>
<feature type="transmembrane region" description="Helical" evidence="11">
    <location>
        <begin position="159"/>
        <end position="176"/>
    </location>
</feature>
<evidence type="ECO:0000256" key="11">
    <source>
        <dbReference type="SAM" id="Phobius"/>
    </source>
</evidence>
<feature type="domain" description="N-acetyltransferase" evidence="12">
    <location>
        <begin position="437"/>
        <end position="615"/>
    </location>
</feature>
<evidence type="ECO:0000256" key="1">
    <source>
        <dbReference type="ARBA" id="ARBA00004127"/>
    </source>
</evidence>
<gene>
    <name evidence="13" type="ORF">THARTR1_05083</name>
</gene>
<keyword evidence="6 11" id="KW-0812">Transmembrane</keyword>
<feature type="transmembrane region" description="Helical" evidence="11">
    <location>
        <begin position="71"/>
        <end position="86"/>
    </location>
</feature>
<evidence type="ECO:0000313" key="13">
    <source>
        <dbReference type="EMBL" id="PNP54526.1"/>
    </source>
</evidence>
<dbReference type="Gene3D" id="1.20.1250.20">
    <property type="entry name" value="MFS general substrate transporter like domains"/>
    <property type="match status" value="1"/>
</dbReference>
<dbReference type="FunFam" id="3.40.630.30:FF:000064">
    <property type="entry name" value="GNAT family acetyltransferase"/>
    <property type="match status" value="1"/>
</dbReference>
<feature type="transmembrane region" description="Helical" evidence="11">
    <location>
        <begin position="397"/>
        <end position="423"/>
    </location>
</feature>
<dbReference type="Proteomes" id="UP000236290">
    <property type="component" value="Unassembled WGS sequence"/>
</dbReference>
<feature type="transmembrane region" description="Helical" evidence="11">
    <location>
        <begin position="279"/>
        <end position="302"/>
    </location>
</feature>
<dbReference type="EMBL" id="MTYI01000059">
    <property type="protein sequence ID" value="PNP54526.1"/>
    <property type="molecule type" value="Genomic_DNA"/>
</dbReference>
<evidence type="ECO:0000256" key="7">
    <source>
        <dbReference type="ARBA" id="ARBA00022989"/>
    </source>
</evidence>
<evidence type="ECO:0000259" key="12">
    <source>
        <dbReference type="PROSITE" id="PS51186"/>
    </source>
</evidence>
<comment type="similarity">
    <text evidence="2">Belongs to the major facilitator superfamily.</text>
</comment>
<reference evidence="13 14" key="1">
    <citation type="submission" date="2017-02" db="EMBL/GenBank/DDBJ databases">
        <title>Genomes of Trichoderma spp. with biocontrol activity.</title>
        <authorList>
            <person name="Gardiner D."/>
            <person name="Kazan K."/>
            <person name="Vos C."/>
            <person name="Harvey P."/>
        </authorList>
    </citation>
    <scope>NUCLEOTIDE SEQUENCE [LARGE SCALE GENOMIC DNA]</scope>
    <source>
        <strain evidence="13 14">Tr1</strain>
    </source>
</reference>
<dbReference type="InterPro" id="IPR011701">
    <property type="entry name" value="MFS"/>
</dbReference>
<dbReference type="CDD" id="cd04301">
    <property type="entry name" value="NAT_SF"/>
    <property type="match status" value="1"/>
</dbReference>
<dbReference type="FunFam" id="1.20.1250.20:FF:000286">
    <property type="entry name" value="MFS efflux transporter"/>
    <property type="match status" value="1"/>
</dbReference>
<feature type="transmembrane region" description="Helical" evidence="11">
    <location>
        <begin position="341"/>
        <end position="359"/>
    </location>
</feature>
<dbReference type="PROSITE" id="PS51186">
    <property type="entry name" value="GNAT"/>
    <property type="match status" value="1"/>
</dbReference>
<keyword evidence="8 11" id="KW-0472">Membrane</keyword>
<comment type="subcellular location">
    <subcellularLocation>
        <location evidence="1">Endomembrane system</location>
        <topology evidence="1">Multi-pass membrane protein</topology>
    </subcellularLocation>
</comment>
<evidence type="ECO:0000256" key="2">
    <source>
        <dbReference type="ARBA" id="ARBA00008335"/>
    </source>
</evidence>
<dbReference type="InterPro" id="IPR016181">
    <property type="entry name" value="Acyl_CoA_acyltransferase"/>
</dbReference>
<dbReference type="SUPFAM" id="SSF103473">
    <property type="entry name" value="MFS general substrate transporter"/>
    <property type="match status" value="1"/>
</dbReference>
<dbReference type="Pfam" id="PF00583">
    <property type="entry name" value="Acetyltransf_1"/>
    <property type="match status" value="1"/>
</dbReference>